<dbReference type="InterPro" id="IPR000182">
    <property type="entry name" value="GNAT_dom"/>
</dbReference>
<feature type="domain" description="N-acetyltransferase" evidence="2">
    <location>
        <begin position="25"/>
        <end position="187"/>
    </location>
</feature>
<organism evidence="3 4">
    <name type="scientific">Rhabdobacter roseus</name>
    <dbReference type="NCBI Taxonomy" id="1655419"/>
    <lineage>
        <taxon>Bacteria</taxon>
        <taxon>Pseudomonadati</taxon>
        <taxon>Bacteroidota</taxon>
        <taxon>Cytophagia</taxon>
        <taxon>Cytophagales</taxon>
        <taxon>Cytophagaceae</taxon>
        <taxon>Rhabdobacter</taxon>
    </lineage>
</organism>
<dbReference type="SUPFAM" id="SSF55729">
    <property type="entry name" value="Acyl-CoA N-acyltransferases (Nat)"/>
    <property type="match status" value="1"/>
</dbReference>
<protein>
    <submittedName>
        <fullName evidence="3">Ribosomal protein S18 acetylase RimI-like enzyme</fullName>
    </submittedName>
</protein>
<evidence type="ECO:0000313" key="4">
    <source>
        <dbReference type="Proteomes" id="UP000557307"/>
    </source>
</evidence>
<name>A0A840U418_9BACT</name>
<keyword evidence="1" id="KW-0808">Transferase</keyword>
<dbReference type="GO" id="GO:0008080">
    <property type="term" value="F:N-acetyltransferase activity"/>
    <property type="evidence" value="ECO:0007669"/>
    <property type="project" value="InterPro"/>
</dbReference>
<keyword evidence="4" id="KW-1185">Reference proteome</keyword>
<reference evidence="3 4" key="1">
    <citation type="submission" date="2020-08" db="EMBL/GenBank/DDBJ databases">
        <title>Genomic Encyclopedia of Type Strains, Phase IV (KMG-IV): sequencing the most valuable type-strain genomes for metagenomic binning, comparative biology and taxonomic classification.</title>
        <authorList>
            <person name="Goeker M."/>
        </authorList>
    </citation>
    <scope>NUCLEOTIDE SEQUENCE [LARGE SCALE GENOMIC DNA]</scope>
    <source>
        <strain evidence="3 4">DSM 105074</strain>
    </source>
</reference>
<dbReference type="RefSeq" id="WP_184178822.1">
    <property type="nucleotide sequence ID" value="NZ_JACHGF010000013.1"/>
</dbReference>
<dbReference type="PANTHER" id="PTHR13947">
    <property type="entry name" value="GNAT FAMILY N-ACETYLTRANSFERASE"/>
    <property type="match status" value="1"/>
</dbReference>
<keyword evidence="3" id="KW-0689">Ribosomal protein</keyword>
<dbReference type="EMBL" id="JACHGF010000013">
    <property type="protein sequence ID" value="MBB5287078.1"/>
    <property type="molecule type" value="Genomic_DNA"/>
</dbReference>
<gene>
    <name evidence="3" type="ORF">HNQ92_005240</name>
</gene>
<dbReference type="AlphaFoldDB" id="A0A840U418"/>
<keyword evidence="3" id="KW-0687">Ribonucleoprotein</keyword>
<dbReference type="Gene3D" id="3.40.630.30">
    <property type="match status" value="1"/>
</dbReference>
<comment type="caution">
    <text evidence="3">The sequence shown here is derived from an EMBL/GenBank/DDBJ whole genome shotgun (WGS) entry which is preliminary data.</text>
</comment>
<sequence>MISLWSTCEGNVPNLQFPHNGVLHMVYRKGVSYDLEQIQILALSSWSQLQNDLSPENWQRLFKSLSNRETYVELLEKSCSFVCENTDKELIGMAFLVSSGNPTDIFLSEWCYIRYVSVAPEFAGRGIGRRLVEKCIELAKETREQTIALHTSEIMHQARHIYESLGFTVLREIEPRNGKKYWLYTLDIA</sequence>
<proteinExistence type="predicted"/>
<evidence type="ECO:0000313" key="3">
    <source>
        <dbReference type="EMBL" id="MBB5287078.1"/>
    </source>
</evidence>
<evidence type="ECO:0000256" key="1">
    <source>
        <dbReference type="ARBA" id="ARBA00022679"/>
    </source>
</evidence>
<evidence type="ECO:0000259" key="2">
    <source>
        <dbReference type="PROSITE" id="PS51186"/>
    </source>
</evidence>
<dbReference type="InterPro" id="IPR050769">
    <property type="entry name" value="NAT_camello-type"/>
</dbReference>
<dbReference type="InterPro" id="IPR016181">
    <property type="entry name" value="Acyl_CoA_acyltransferase"/>
</dbReference>
<dbReference type="GO" id="GO:0005840">
    <property type="term" value="C:ribosome"/>
    <property type="evidence" value="ECO:0007669"/>
    <property type="project" value="UniProtKB-KW"/>
</dbReference>
<accession>A0A840U418</accession>
<dbReference type="PANTHER" id="PTHR13947:SF37">
    <property type="entry name" value="LD18367P"/>
    <property type="match status" value="1"/>
</dbReference>
<dbReference type="Pfam" id="PF00583">
    <property type="entry name" value="Acetyltransf_1"/>
    <property type="match status" value="1"/>
</dbReference>
<dbReference type="PROSITE" id="PS51186">
    <property type="entry name" value="GNAT"/>
    <property type="match status" value="1"/>
</dbReference>
<dbReference type="CDD" id="cd04301">
    <property type="entry name" value="NAT_SF"/>
    <property type="match status" value="1"/>
</dbReference>
<dbReference type="Proteomes" id="UP000557307">
    <property type="component" value="Unassembled WGS sequence"/>
</dbReference>